<dbReference type="GO" id="GO:0007399">
    <property type="term" value="P:nervous system development"/>
    <property type="evidence" value="ECO:0007669"/>
    <property type="project" value="UniProtKB-KW"/>
</dbReference>
<evidence type="ECO:0000256" key="5">
    <source>
        <dbReference type="ARBA" id="ARBA00010640"/>
    </source>
</evidence>
<keyword evidence="6" id="KW-0217">Developmental protein</keyword>
<proteinExistence type="inferred from homology"/>
<dbReference type="GO" id="GO:0030424">
    <property type="term" value="C:axon"/>
    <property type="evidence" value="ECO:0007669"/>
    <property type="project" value="UniProtKB-SubCell"/>
</dbReference>
<evidence type="ECO:0000256" key="8">
    <source>
        <dbReference type="ARBA" id="ARBA00022902"/>
    </source>
</evidence>
<evidence type="ECO:0000313" key="19">
    <source>
        <dbReference type="EMBL" id="CAF99150.1"/>
    </source>
</evidence>
<dbReference type="Gene3D" id="2.60.40.10">
    <property type="entry name" value="Immunoglobulins"/>
    <property type="match status" value="2"/>
</dbReference>
<keyword evidence="7 17" id="KW-0812">Transmembrane</keyword>
<keyword evidence="13" id="KW-0393">Immunoglobulin domain</keyword>
<sequence length="1432" mass="155792">MFYFVGEEVKNPQKSIPLGIVASLLICFVAYFAVSAALTLMMPYYKLDQKSPLPVAFEYIGWGPAKYVVAVGSLCALSTSLLGSMFPMPRVLFAMARDGLLFGPLTKVTSRGSPAVATLTSGFVAAIMALLFDLKALVDMMSIGTLFAYTLVALCILILRYQEAPEQDNDFQLKLKANLFRPPPTATAFTSKAVTIMTVISVACLIGLCVILTQAINALGRAEVWSIVLVCILGTIVLINTALTYRQPQNGIRATFMMPLVPFLPLLSVFVNSYLMVQLGPDTWIRYAIWMAVGKAGRWHGGASGSVSPNQPLSCIHPISLPQGWPSTSATGSTVATRGRGRSPASQRTVQQERYGVLRVVNSTGADTGEYACYPLRCEDAGCRREHDKAAKVFVFFPDPQELFVPSSDHYEVIQLRTNWPTVLPCQVTSPQAKVTLHREFPPAEVAVDGTDISYNVMKGFTIHRPQPHHAGALYCVASRWGLRQSSTKYMLIYVHCGCKDGRNATVLTDASGLLLGVDPMAPPAPIVQASAGSLAVGQNLRVSCSAVGEQDVAVEFTWEYPGQSIGRPLYTQESISLVDGGPPRQRSQSVLLVDEVRDVDQGTYTCTAQNLQGAKSVSTNVQRPVTQPQEGRVHTQPIVQSGPRQDHLLHVLRPKCSPASPDPLVFGSLTVSRRWCLSAEAAPACQRGVRIDGPGAGSHAELLFLEQGERVQPPSASRGTKRPAGTLCAGGTRGNSRRVDQTVDAAVRSSMGLCARRQDHTLPLSRGTNKKFRNPFSGAPPLSSRCGMGSVGSLVERPDVSPTKANRAVPQVRPKQANGLLKKGFTQRELLNYLNIARKEPKLSPNGDDNNGGTAGASSAGTRKEDNLYAKIYNKDGAEAGFRSSAFKPVAPKNFSSMQNLYPSTAADDADHGLSNGLHRAYAHAAKAVSTSSSSSSPSRQGAGASGGNQVASRSVGFLASRWCLWAPDVVQGASSARGLSQEEDNLSDSGHNSMSSLPPYRPPFRPHAAHIRSDAKATSRVTERDAKAVSIWFVSASMGHINTIGSLERSSMSPKATGSAGGAIGEISCRSMAALSRLAPYGGEAPPPYEWTPSVSVEDVVRDLEERLVEKEHELTQMKRNLDESEGAIAQTDTGPMSALQVFEGKQRLWEKEVEELKRLYAAKLRQVSQHAQRSQRGLQLQLFKAQQEKNRLQEELKRLRQEKGEESGASAKQTSPTLEETQWEVKKEKMQSPNRSWLVKMPPSFQVCQKSGEISLLKQQLRDSQAEVTQKLSELFQLKTQLRETRTELRDREAQIGSLKLVLQGAGARRASCQPGQEEGKGAEESPSAGAAERNSCVFRFAGGCGASTEERLRAELLLERRQSEAQATAFEEERQTWQTEKDKVIRYQKELQASYLEMYRRSEAMERELHQLRAARERGGGGGSRNGT</sequence>
<evidence type="ECO:0000256" key="3">
    <source>
        <dbReference type="ARBA" id="ARBA00004489"/>
    </source>
</evidence>
<feature type="compositionally biased region" description="Polar residues" evidence="16">
    <location>
        <begin position="989"/>
        <end position="998"/>
    </location>
</feature>
<dbReference type="GO" id="GO:0030425">
    <property type="term" value="C:dendrite"/>
    <property type="evidence" value="ECO:0007669"/>
    <property type="project" value="UniProtKB-SubCell"/>
</dbReference>
<dbReference type="Pfam" id="PF00047">
    <property type="entry name" value="ig"/>
    <property type="match status" value="1"/>
</dbReference>
<feature type="region of interest" description="Disordered" evidence="16">
    <location>
        <begin position="841"/>
        <end position="862"/>
    </location>
</feature>
<feature type="region of interest" description="Disordered" evidence="16">
    <location>
        <begin position="1203"/>
        <end position="1227"/>
    </location>
</feature>
<evidence type="ECO:0000256" key="2">
    <source>
        <dbReference type="ARBA" id="ARBA00004279"/>
    </source>
</evidence>
<feature type="region of interest" description="Disordered" evidence="16">
    <location>
        <begin position="1313"/>
        <end position="1333"/>
    </location>
</feature>
<evidence type="ECO:0000256" key="7">
    <source>
        <dbReference type="ARBA" id="ARBA00022692"/>
    </source>
</evidence>
<feature type="region of interest" description="Disordered" evidence="16">
    <location>
        <begin position="616"/>
        <end position="635"/>
    </location>
</feature>
<dbReference type="OrthoDB" id="10030037at2759"/>
<evidence type="ECO:0000259" key="18">
    <source>
        <dbReference type="PROSITE" id="PS50835"/>
    </source>
</evidence>
<dbReference type="Pfam" id="PF13520">
    <property type="entry name" value="AA_permease_2"/>
    <property type="match status" value="1"/>
</dbReference>
<gene>
    <name evidence="19" type="ORF">GSTENG00017132001</name>
</gene>
<keyword evidence="9 17" id="KW-1133">Transmembrane helix</keyword>
<reference evidence="19" key="2">
    <citation type="submission" date="2004-02" db="EMBL/GenBank/DDBJ databases">
        <authorList>
            <consortium name="Genoscope"/>
            <consortium name="Whitehead Institute Centre for Genome Research"/>
        </authorList>
    </citation>
    <scope>NUCLEOTIDE SEQUENCE</scope>
</reference>
<feature type="transmembrane region" description="Helical" evidence="17">
    <location>
        <begin position="140"/>
        <end position="159"/>
    </location>
</feature>
<keyword evidence="14" id="KW-0968">Cytoplasmic vesicle</keyword>
<feature type="transmembrane region" description="Helical" evidence="17">
    <location>
        <begin position="222"/>
        <end position="243"/>
    </location>
</feature>
<feature type="transmembrane region" description="Helical" evidence="17">
    <location>
        <begin position="193"/>
        <end position="216"/>
    </location>
</feature>
<feature type="coiled-coil region" evidence="15">
    <location>
        <begin position="1357"/>
        <end position="1384"/>
    </location>
</feature>
<dbReference type="GO" id="GO:0016020">
    <property type="term" value="C:membrane"/>
    <property type="evidence" value="ECO:0007669"/>
    <property type="project" value="UniProtKB-SubCell"/>
</dbReference>
<dbReference type="InterPro" id="IPR036179">
    <property type="entry name" value="Ig-like_dom_sf"/>
</dbReference>
<keyword evidence="12" id="KW-0966">Cell projection</keyword>
<dbReference type="PROSITE" id="PS50835">
    <property type="entry name" value="IG_LIKE"/>
    <property type="match status" value="1"/>
</dbReference>
<evidence type="ECO:0000256" key="12">
    <source>
        <dbReference type="ARBA" id="ARBA00023273"/>
    </source>
</evidence>
<dbReference type="KEGG" id="tng:GSTEN00017132G001"/>
<evidence type="ECO:0000256" key="11">
    <source>
        <dbReference type="ARBA" id="ARBA00023136"/>
    </source>
</evidence>
<dbReference type="InterPro" id="IPR003598">
    <property type="entry name" value="Ig_sub2"/>
</dbReference>
<evidence type="ECO:0000256" key="16">
    <source>
        <dbReference type="SAM" id="MobiDB-lite"/>
    </source>
</evidence>
<dbReference type="Pfam" id="PF06818">
    <property type="entry name" value="Fez1"/>
    <property type="match status" value="2"/>
</dbReference>
<dbReference type="InterPro" id="IPR033571">
    <property type="entry name" value="N4BP3"/>
</dbReference>
<dbReference type="Pfam" id="PF13906">
    <property type="entry name" value="AA_permease_C"/>
    <property type="match status" value="1"/>
</dbReference>
<feature type="compositionally biased region" description="Low complexity" evidence="16">
    <location>
        <begin position="930"/>
        <end position="944"/>
    </location>
</feature>
<keyword evidence="11 17" id="KW-0472">Membrane</keyword>
<feature type="domain" description="Ig-like" evidence="18">
    <location>
        <begin position="523"/>
        <end position="627"/>
    </location>
</feature>
<feature type="non-terminal residue" evidence="19">
    <location>
        <position position="1432"/>
    </location>
</feature>
<dbReference type="PANTHER" id="PTHR32274:SF1">
    <property type="entry name" value="NEDD4-BINDING PROTEIN 3"/>
    <property type="match status" value="1"/>
</dbReference>
<dbReference type="EMBL" id="CAAE01014573">
    <property type="protein sequence ID" value="CAF99150.1"/>
    <property type="molecule type" value="Genomic_DNA"/>
</dbReference>
<evidence type="ECO:0000256" key="17">
    <source>
        <dbReference type="SAM" id="Phobius"/>
    </source>
</evidence>
<evidence type="ECO:0000256" key="13">
    <source>
        <dbReference type="ARBA" id="ARBA00023319"/>
    </source>
</evidence>
<evidence type="ECO:0000256" key="10">
    <source>
        <dbReference type="ARBA" id="ARBA00023054"/>
    </source>
</evidence>
<evidence type="ECO:0000256" key="6">
    <source>
        <dbReference type="ARBA" id="ARBA00022473"/>
    </source>
</evidence>
<feature type="compositionally biased region" description="Polar residues" evidence="16">
    <location>
        <begin position="1213"/>
        <end position="1223"/>
    </location>
</feature>
<dbReference type="SMART" id="SM00408">
    <property type="entry name" value="IGc2"/>
    <property type="match status" value="1"/>
</dbReference>
<accession>Q4SJN2</accession>
<evidence type="ECO:0000256" key="15">
    <source>
        <dbReference type="SAM" id="Coils"/>
    </source>
</evidence>
<feature type="compositionally biased region" description="Basic and acidic residues" evidence="16">
    <location>
        <begin position="1013"/>
        <end position="1022"/>
    </location>
</feature>
<dbReference type="SUPFAM" id="SSF48726">
    <property type="entry name" value="Immunoglobulin"/>
    <property type="match status" value="2"/>
</dbReference>
<name>Q4SJN2_TETNG</name>
<feature type="compositionally biased region" description="Polar residues" evidence="16">
    <location>
        <begin position="616"/>
        <end position="630"/>
    </location>
</feature>
<feature type="region of interest" description="Disordered" evidence="16">
    <location>
        <begin position="930"/>
        <end position="951"/>
    </location>
</feature>
<keyword evidence="10 15" id="KW-0175">Coiled coil</keyword>
<evidence type="ECO:0000256" key="14">
    <source>
        <dbReference type="ARBA" id="ARBA00023329"/>
    </source>
</evidence>
<dbReference type="InterPro" id="IPR029485">
    <property type="entry name" value="CAT_C"/>
</dbReference>
<feature type="region of interest" description="Disordered" evidence="16">
    <location>
        <begin position="765"/>
        <end position="822"/>
    </location>
</feature>
<feature type="transmembrane region" description="Helical" evidence="17">
    <location>
        <begin position="65"/>
        <end position="87"/>
    </location>
</feature>
<dbReference type="PANTHER" id="PTHR32274">
    <property type="entry name" value="NEDD4-BINDING PROTEIN 3"/>
    <property type="match status" value="1"/>
</dbReference>
<evidence type="ECO:0000256" key="1">
    <source>
        <dbReference type="ARBA" id="ARBA00004141"/>
    </source>
</evidence>
<dbReference type="SMART" id="SM00409">
    <property type="entry name" value="IG"/>
    <property type="match status" value="2"/>
</dbReference>
<dbReference type="InterPro" id="IPR013151">
    <property type="entry name" value="Immunoglobulin_dom"/>
</dbReference>
<feature type="compositionally biased region" description="Low complexity" evidence="16">
    <location>
        <begin position="847"/>
        <end position="862"/>
    </location>
</feature>
<feature type="region of interest" description="Disordered" evidence="16">
    <location>
        <begin position="977"/>
        <end position="1022"/>
    </location>
</feature>
<reference evidence="19" key="1">
    <citation type="journal article" date="2004" name="Nature">
        <title>Genome duplication in the teleost fish Tetraodon nigroviridis reveals the early vertebrate proto-karyotype.</title>
        <authorList>
            <person name="Jaillon O."/>
            <person name="Aury J.-M."/>
            <person name="Brunet F."/>
            <person name="Petit J.-L."/>
            <person name="Stange-Thomann N."/>
            <person name="Mauceli E."/>
            <person name="Bouneau L."/>
            <person name="Fischer C."/>
            <person name="Ozouf-Costaz C."/>
            <person name="Bernot A."/>
            <person name="Nicaud S."/>
            <person name="Jaffe D."/>
            <person name="Fisher S."/>
            <person name="Lutfalla G."/>
            <person name="Dossat C."/>
            <person name="Segurens B."/>
            <person name="Dasilva C."/>
            <person name="Salanoubat M."/>
            <person name="Levy M."/>
            <person name="Boudet N."/>
            <person name="Castellano S."/>
            <person name="Anthouard V."/>
            <person name="Jubin C."/>
            <person name="Castelli V."/>
            <person name="Katinka M."/>
            <person name="Vacherie B."/>
            <person name="Biemont C."/>
            <person name="Skalli Z."/>
            <person name="Cattolico L."/>
            <person name="Poulain J."/>
            <person name="De Berardinis V."/>
            <person name="Cruaud C."/>
            <person name="Duprat S."/>
            <person name="Brottier P."/>
            <person name="Coutanceau J.-P."/>
            <person name="Gouzy J."/>
            <person name="Parra G."/>
            <person name="Lardier G."/>
            <person name="Chapple C."/>
            <person name="McKernan K.J."/>
            <person name="McEwan P."/>
            <person name="Bosak S."/>
            <person name="Kellis M."/>
            <person name="Volff J.-N."/>
            <person name="Guigo R."/>
            <person name="Zody M.C."/>
            <person name="Mesirov J."/>
            <person name="Lindblad-Toh K."/>
            <person name="Birren B."/>
            <person name="Nusbaum C."/>
            <person name="Kahn D."/>
            <person name="Robinson-Rechavi M."/>
            <person name="Laudet V."/>
            <person name="Schachter V."/>
            <person name="Quetier F."/>
            <person name="Saurin W."/>
            <person name="Scarpelli C."/>
            <person name="Wincker P."/>
            <person name="Lander E.S."/>
            <person name="Weissenbach J."/>
            <person name="Roest Crollius H."/>
        </authorList>
    </citation>
    <scope>NUCLEOTIDE SEQUENCE [LARGE SCALE GENOMIC DNA]</scope>
</reference>
<dbReference type="InterPro" id="IPR007110">
    <property type="entry name" value="Ig-like_dom"/>
</dbReference>
<evidence type="ECO:0000256" key="4">
    <source>
        <dbReference type="ARBA" id="ARBA00004541"/>
    </source>
</evidence>
<keyword evidence="8" id="KW-0524">Neurogenesis</keyword>
<comment type="similarity">
    <text evidence="5">Belongs to the N4BP3 family.</text>
</comment>
<dbReference type="GO" id="GO:0022857">
    <property type="term" value="F:transmembrane transporter activity"/>
    <property type="evidence" value="ECO:0007669"/>
    <property type="project" value="InterPro"/>
</dbReference>
<feature type="transmembrane region" description="Helical" evidence="17">
    <location>
        <begin position="20"/>
        <end position="45"/>
    </location>
</feature>
<evidence type="ECO:0000256" key="9">
    <source>
        <dbReference type="ARBA" id="ARBA00022989"/>
    </source>
</evidence>
<feature type="transmembrane region" description="Helical" evidence="17">
    <location>
        <begin position="255"/>
        <end position="277"/>
    </location>
</feature>
<dbReference type="InterPro" id="IPR013783">
    <property type="entry name" value="Ig-like_fold"/>
</dbReference>
<comment type="subcellular location">
    <subcellularLocation>
        <location evidence="3">Cell projection</location>
        <location evidence="3">Axon</location>
    </subcellularLocation>
    <subcellularLocation>
        <location evidence="2">Cell projection</location>
        <location evidence="2">Dendrite</location>
    </subcellularLocation>
    <subcellularLocation>
        <location evidence="4">Cytoplasmic vesicle</location>
    </subcellularLocation>
    <subcellularLocation>
        <location evidence="1">Membrane</location>
        <topology evidence="1">Multi-pass membrane protein</topology>
    </subcellularLocation>
</comment>
<protein>
    <submittedName>
        <fullName evidence="19">Chromosome 1 SCAF14573, whole genome shotgun sequence</fullName>
    </submittedName>
</protein>
<dbReference type="Gene3D" id="1.20.1740.10">
    <property type="entry name" value="Amino acid/polyamine transporter I"/>
    <property type="match status" value="1"/>
</dbReference>
<feature type="transmembrane region" description="Helical" evidence="17">
    <location>
        <begin position="115"/>
        <end position="134"/>
    </location>
</feature>
<feature type="region of interest" description="Disordered" evidence="16">
    <location>
        <begin position="712"/>
        <end position="737"/>
    </location>
</feature>
<dbReference type="Pfam" id="PF21339">
    <property type="entry name" value="VEGFR-1-like_Ig-like"/>
    <property type="match status" value="1"/>
</dbReference>
<dbReference type="InterPro" id="IPR003599">
    <property type="entry name" value="Ig_sub"/>
</dbReference>
<dbReference type="InterPro" id="IPR002293">
    <property type="entry name" value="AA/rel_permease1"/>
</dbReference>
<organism evidence="19">
    <name type="scientific">Tetraodon nigroviridis</name>
    <name type="common">Spotted green pufferfish</name>
    <name type="synonym">Chelonodon nigroviridis</name>
    <dbReference type="NCBI Taxonomy" id="99883"/>
    <lineage>
        <taxon>Eukaryota</taxon>
        <taxon>Metazoa</taxon>
        <taxon>Chordata</taxon>
        <taxon>Craniata</taxon>
        <taxon>Vertebrata</taxon>
        <taxon>Euteleostomi</taxon>
        <taxon>Actinopterygii</taxon>
        <taxon>Neopterygii</taxon>
        <taxon>Teleostei</taxon>
        <taxon>Neoteleostei</taxon>
        <taxon>Acanthomorphata</taxon>
        <taxon>Eupercaria</taxon>
        <taxon>Tetraodontiformes</taxon>
        <taxon>Tetradontoidea</taxon>
        <taxon>Tetraodontidae</taxon>
        <taxon>Tetraodon</taxon>
    </lineage>
</organism>
<dbReference type="GO" id="GO:0031410">
    <property type="term" value="C:cytoplasmic vesicle"/>
    <property type="evidence" value="ECO:0007669"/>
    <property type="project" value="UniProtKB-SubCell"/>
</dbReference>